<reference evidence="2 3" key="1">
    <citation type="submission" date="2019-02" db="EMBL/GenBank/DDBJ databases">
        <authorList>
            <person name="Li S.-H."/>
        </authorList>
    </citation>
    <scope>NUCLEOTIDE SEQUENCE [LARGE SCALE GENOMIC DNA]</scope>
    <source>
        <strain evidence="2 3">IMCC14385</strain>
    </source>
</reference>
<dbReference type="Pfam" id="PF07110">
    <property type="entry name" value="EthD"/>
    <property type="match status" value="1"/>
</dbReference>
<dbReference type="Proteomes" id="UP000326287">
    <property type="component" value="Chromosome"/>
</dbReference>
<dbReference type="GO" id="GO:0016491">
    <property type="term" value="F:oxidoreductase activity"/>
    <property type="evidence" value="ECO:0007669"/>
    <property type="project" value="InterPro"/>
</dbReference>
<sequence length="128" mass="14678">MLGEHIVIKLVYCIAKRDDVDLADFYRIWLEEHGPLVKSLASDLQAVKYVQSHTILPQVNQMFKGARDGLGDPFEGITEVWWESEEDLTQALQTPEGLRAAARLVEDESRIIDFAKSRVFMTEEHTIF</sequence>
<dbReference type="EMBL" id="CP036422">
    <property type="protein sequence ID" value="QFU75749.1"/>
    <property type="molecule type" value="Genomic_DNA"/>
</dbReference>
<feature type="domain" description="EthD" evidence="1">
    <location>
        <begin position="18"/>
        <end position="114"/>
    </location>
</feature>
<keyword evidence="3" id="KW-1185">Reference proteome</keyword>
<proteinExistence type="predicted"/>
<evidence type="ECO:0000313" key="2">
    <source>
        <dbReference type="EMBL" id="QFU75749.1"/>
    </source>
</evidence>
<dbReference type="InterPro" id="IPR011008">
    <property type="entry name" value="Dimeric_a/b-barrel"/>
</dbReference>
<dbReference type="SUPFAM" id="SSF54909">
    <property type="entry name" value="Dimeric alpha+beta barrel"/>
    <property type="match status" value="1"/>
</dbReference>
<accession>A0A5P9NJJ2</accession>
<dbReference type="Gene3D" id="3.30.70.100">
    <property type="match status" value="1"/>
</dbReference>
<dbReference type="InterPro" id="IPR009799">
    <property type="entry name" value="EthD_dom"/>
</dbReference>
<name>A0A5P9NJJ2_9GAMM</name>
<dbReference type="KEGG" id="halc:EY643_08815"/>
<organism evidence="2 3">
    <name type="scientific">Halioglobus maricola</name>
    <dbReference type="NCBI Taxonomy" id="2601894"/>
    <lineage>
        <taxon>Bacteria</taxon>
        <taxon>Pseudomonadati</taxon>
        <taxon>Pseudomonadota</taxon>
        <taxon>Gammaproteobacteria</taxon>
        <taxon>Cellvibrionales</taxon>
        <taxon>Halieaceae</taxon>
        <taxon>Halioglobus</taxon>
    </lineage>
</organism>
<protein>
    <submittedName>
        <fullName evidence="2">EthD family reductase</fullName>
    </submittedName>
</protein>
<gene>
    <name evidence="2" type="ORF">EY643_08815</name>
</gene>
<dbReference type="AlphaFoldDB" id="A0A5P9NJJ2"/>
<evidence type="ECO:0000259" key="1">
    <source>
        <dbReference type="Pfam" id="PF07110"/>
    </source>
</evidence>
<evidence type="ECO:0000313" key="3">
    <source>
        <dbReference type="Proteomes" id="UP000326287"/>
    </source>
</evidence>
<dbReference type="OrthoDB" id="6369070at2"/>